<dbReference type="EMBL" id="VSSQ01047872">
    <property type="protein sequence ID" value="MPN01896.1"/>
    <property type="molecule type" value="Genomic_DNA"/>
</dbReference>
<name>A0A645EKB4_9ZZZZ</name>
<sequence length="98" mass="10780">MRAFPDKQWALYQRIGGTVLGLLCGFLLTYFGSFESTGMFGTIGAVIIALFGPNFIEKRVKRTVQKGRFMLMISLGVWLVAYALIMLLSGTPILATPS</sequence>
<dbReference type="AlphaFoldDB" id="A0A645EKB4"/>
<reference evidence="2" key="1">
    <citation type="submission" date="2019-08" db="EMBL/GenBank/DDBJ databases">
        <authorList>
            <person name="Kucharzyk K."/>
            <person name="Murdoch R.W."/>
            <person name="Higgins S."/>
            <person name="Loffler F."/>
        </authorList>
    </citation>
    <scope>NUCLEOTIDE SEQUENCE</scope>
</reference>
<feature type="transmembrane region" description="Helical" evidence="1">
    <location>
        <begin position="69"/>
        <end position="95"/>
    </location>
</feature>
<feature type="transmembrane region" description="Helical" evidence="1">
    <location>
        <begin position="12"/>
        <end position="32"/>
    </location>
</feature>
<accession>A0A645EKB4</accession>
<proteinExistence type="predicted"/>
<feature type="transmembrane region" description="Helical" evidence="1">
    <location>
        <begin position="38"/>
        <end position="57"/>
    </location>
</feature>
<evidence type="ECO:0000256" key="1">
    <source>
        <dbReference type="SAM" id="Phobius"/>
    </source>
</evidence>
<organism evidence="2">
    <name type="scientific">bioreactor metagenome</name>
    <dbReference type="NCBI Taxonomy" id="1076179"/>
    <lineage>
        <taxon>unclassified sequences</taxon>
        <taxon>metagenomes</taxon>
        <taxon>ecological metagenomes</taxon>
    </lineage>
</organism>
<comment type="caution">
    <text evidence="2">The sequence shown here is derived from an EMBL/GenBank/DDBJ whole genome shotgun (WGS) entry which is preliminary data.</text>
</comment>
<gene>
    <name evidence="2" type="ORF">SDC9_149109</name>
</gene>
<keyword evidence="1" id="KW-0472">Membrane</keyword>
<keyword evidence="1" id="KW-0812">Transmembrane</keyword>
<evidence type="ECO:0000313" key="2">
    <source>
        <dbReference type="EMBL" id="MPN01896.1"/>
    </source>
</evidence>
<protein>
    <submittedName>
        <fullName evidence="2">Uncharacterized protein</fullName>
    </submittedName>
</protein>
<keyword evidence="1" id="KW-1133">Transmembrane helix</keyword>